<dbReference type="GO" id="GO:0030488">
    <property type="term" value="P:tRNA methylation"/>
    <property type="evidence" value="ECO:0007669"/>
    <property type="project" value="TreeGrafter"/>
</dbReference>
<dbReference type="EMBL" id="JAIWYP010000001">
    <property type="protein sequence ID" value="KAH3887854.1"/>
    <property type="molecule type" value="Genomic_DNA"/>
</dbReference>
<comment type="cofactor">
    <cofactor evidence="1">
        <name>FAD</name>
        <dbReference type="ChEBI" id="CHEBI:57692"/>
    </cofactor>
</comment>
<keyword evidence="4" id="KW-0274">FAD</keyword>
<dbReference type="InterPro" id="IPR004416">
    <property type="entry name" value="MnmG"/>
</dbReference>
<dbReference type="InterPro" id="IPR040131">
    <property type="entry name" value="MnmG_N"/>
</dbReference>
<dbReference type="InterPro" id="IPR002218">
    <property type="entry name" value="MnmG-rel"/>
</dbReference>
<evidence type="ECO:0000256" key="3">
    <source>
        <dbReference type="ARBA" id="ARBA00022630"/>
    </source>
</evidence>
<evidence type="ECO:0000256" key="4">
    <source>
        <dbReference type="ARBA" id="ARBA00022827"/>
    </source>
</evidence>
<dbReference type="Gene3D" id="3.50.50.60">
    <property type="entry name" value="FAD/NAD(P)-binding domain"/>
    <property type="match status" value="2"/>
</dbReference>
<feature type="non-terminal residue" evidence="6">
    <location>
        <position position="1"/>
    </location>
</feature>
<dbReference type="PANTHER" id="PTHR11806">
    <property type="entry name" value="GLUCOSE INHIBITED DIVISION PROTEIN A"/>
    <property type="match status" value="1"/>
</dbReference>
<comment type="caution">
    <text evidence="6">The sequence shown here is derived from an EMBL/GenBank/DDBJ whole genome shotgun (WGS) entry which is preliminary data.</text>
</comment>
<reference evidence="6" key="1">
    <citation type="journal article" date="2019" name="bioRxiv">
        <title>The Genome of the Zebra Mussel, Dreissena polymorpha: A Resource for Invasive Species Research.</title>
        <authorList>
            <person name="McCartney M.A."/>
            <person name="Auch B."/>
            <person name="Kono T."/>
            <person name="Mallez S."/>
            <person name="Zhang Y."/>
            <person name="Obille A."/>
            <person name="Becker A."/>
            <person name="Abrahante J.E."/>
            <person name="Garbe J."/>
            <person name="Badalamenti J.P."/>
            <person name="Herman A."/>
            <person name="Mangelson H."/>
            <person name="Liachko I."/>
            <person name="Sullivan S."/>
            <person name="Sone E.D."/>
            <person name="Koren S."/>
            <person name="Silverstein K.A.T."/>
            <person name="Beckman K.B."/>
            <person name="Gohl D.M."/>
        </authorList>
    </citation>
    <scope>NUCLEOTIDE SEQUENCE</scope>
    <source>
        <strain evidence="6">Duluth1</strain>
        <tissue evidence="6">Whole animal</tissue>
    </source>
</reference>
<dbReference type="InterPro" id="IPR036188">
    <property type="entry name" value="FAD/NAD-bd_sf"/>
</dbReference>
<keyword evidence="3" id="KW-0285">Flavoprotein</keyword>
<reference evidence="6" key="2">
    <citation type="submission" date="2020-11" db="EMBL/GenBank/DDBJ databases">
        <authorList>
            <person name="McCartney M.A."/>
            <person name="Auch B."/>
            <person name="Kono T."/>
            <person name="Mallez S."/>
            <person name="Becker A."/>
            <person name="Gohl D.M."/>
            <person name="Silverstein K.A.T."/>
            <person name="Koren S."/>
            <person name="Bechman K.B."/>
            <person name="Herman A."/>
            <person name="Abrahante J.E."/>
            <person name="Garbe J."/>
        </authorList>
    </citation>
    <scope>NUCLEOTIDE SEQUENCE</scope>
    <source>
        <strain evidence="6">Duluth1</strain>
        <tissue evidence="6">Whole animal</tissue>
    </source>
</reference>
<dbReference type="NCBIfam" id="TIGR00136">
    <property type="entry name" value="mnmG_gidA"/>
    <property type="match status" value="1"/>
</dbReference>
<gene>
    <name evidence="6" type="ORF">DPMN_011876</name>
</gene>
<dbReference type="Proteomes" id="UP000828390">
    <property type="component" value="Unassembled WGS sequence"/>
</dbReference>
<dbReference type="SUPFAM" id="SSF51905">
    <property type="entry name" value="FAD/NAD(P)-binding domain"/>
    <property type="match status" value="2"/>
</dbReference>
<feature type="domain" description="tRNA uridine 5-carboxymethylaminomethyl modification enzyme C-terminal subdomain" evidence="5">
    <location>
        <begin position="479"/>
        <end position="533"/>
    </location>
</feature>
<evidence type="ECO:0000313" key="6">
    <source>
        <dbReference type="EMBL" id="KAH3887854.1"/>
    </source>
</evidence>
<dbReference type="GO" id="GO:0002098">
    <property type="term" value="P:tRNA wobble uridine modification"/>
    <property type="evidence" value="ECO:0007669"/>
    <property type="project" value="InterPro"/>
</dbReference>
<feature type="non-terminal residue" evidence="6">
    <location>
        <position position="533"/>
    </location>
</feature>
<name>A0A9D4N5Y7_DREPO</name>
<dbReference type="Pfam" id="PF01134">
    <property type="entry name" value="GIDA"/>
    <property type="match status" value="1"/>
</dbReference>
<accession>A0A9D4N5Y7</accession>
<dbReference type="AlphaFoldDB" id="A0A9D4N5Y7"/>
<dbReference type="GO" id="GO:0005829">
    <property type="term" value="C:cytosol"/>
    <property type="evidence" value="ECO:0007669"/>
    <property type="project" value="TreeGrafter"/>
</dbReference>
<evidence type="ECO:0000256" key="1">
    <source>
        <dbReference type="ARBA" id="ARBA00001974"/>
    </source>
</evidence>
<evidence type="ECO:0000256" key="2">
    <source>
        <dbReference type="ARBA" id="ARBA00007653"/>
    </source>
</evidence>
<dbReference type="InterPro" id="IPR047001">
    <property type="entry name" value="MnmG_C_subdom"/>
</dbReference>
<proteinExistence type="inferred from homology"/>
<evidence type="ECO:0000313" key="7">
    <source>
        <dbReference type="Proteomes" id="UP000828390"/>
    </source>
</evidence>
<sequence length="533" mass="59671">ISGVNYVTLNKTKGPAVWGPRAQIDRDLYKRHMQAEILGTSNLTVTECAVEDLILTESQQSASSITKSICKGVILSTGEMVESKTVVITTGTFLRGCINIGLSVRPAGRIGDEPAIGLARSLEKAGFTMGRLKTGTPPRLDKNTIDYTQCGVTKGDNPPEPFSYLSTDVWIKADEQLDCHITRTSLEIEQIVHDSLPENKHVKEELSGPRYCPSLESKVLKFPGRTHQVWLEPEGFSSDLVYPNGLSCTMPAEYQQRIINLIPGLQRAKIVRPGYGVEYDYIDPRQLRPTLETLPIENLFLAGQINGTTGYEEAAAQGIIAGINAGLKGQNHEPFIVDRTEGYIGVLIDDLTTHGTNEPYRMFPSRAEFRICLRADNADMRLTRKGYKTGCVQRARYESACRMADLLDSNLDLLRSLKLETYKWDELLSRASSRPKGKVKSAVAVLQMVSIDELIKVQQTELGHLQSDRILKKRLEIEALYMLEIEKQQEEISEVRKDELLVLPMDIDYLRMPNNRGLPNDVRLKLAESRPHT</sequence>
<evidence type="ECO:0000259" key="5">
    <source>
        <dbReference type="SMART" id="SM01228"/>
    </source>
</evidence>
<protein>
    <recommendedName>
        <fullName evidence="5">tRNA uridine 5-carboxymethylaminomethyl modification enzyme C-terminal subdomain domain-containing protein</fullName>
    </recommendedName>
</protein>
<organism evidence="6 7">
    <name type="scientific">Dreissena polymorpha</name>
    <name type="common">Zebra mussel</name>
    <name type="synonym">Mytilus polymorpha</name>
    <dbReference type="NCBI Taxonomy" id="45954"/>
    <lineage>
        <taxon>Eukaryota</taxon>
        <taxon>Metazoa</taxon>
        <taxon>Spiralia</taxon>
        <taxon>Lophotrochozoa</taxon>
        <taxon>Mollusca</taxon>
        <taxon>Bivalvia</taxon>
        <taxon>Autobranchia</taxon>
        <taxon>Heteroconchia</taxon>
        <taxon>Euheterodonta</taxon>
        <taxon>Imparidentia</taxon>
        <taxon>Neoheterodontei</taxon>
        <taxon>Myida</taxon>
        <taxon>Dreissenoidea</taxon>
        <taxon>Dreissenidae</taxon>
        <taxon>Dreissena</taxon>
    </lineage>
</organism>
<dbReference type="PROSITE" id="PS01281">
    <property type="entry name" value="GIDA_2"/>
    <property type="match status" value="1"/>
</dbReference>
<dbReference type="PANTHER" id="PTHR11806:SF0">
    <property type="entry name" value="PROTEIN MTO1 HOMOLOG, MITOCHONDRIAL"/>
    <property type="match status" value="1"/>
</dbReference>
<dbReference type="PROSITE" id="PS01280">
    <property type="entry name" value="GIDA_1"/>
    <property type="match status" value="1"/>
</dbReference>
<comment type="similarity">
    <text evidence="2">Belongs to the MnmG family.</text>
</comment>
<dbReference type="GO" id="GO:0050660">
    <property type="term" value="F:flavin adenine dinucleotide binding"/>
    <property type="evidence" value="ECO:0007669"/>
    <property type="project" value="InterPro"/>
</dbReference>
<dbReference type="InterPro" id="IPR020595">
    <property type="entry name" value="MnmG-rel_CS"/>
</dbReference>
<dbReference type="SMART" id="SM01228">
    <property type="entry name" value="GIDA_assoc_3"/>
    <property type="match status" value="1"/>
</dbReference>
<keyword evidence="7" id="KW-1185">Reference proteome</keyword>
<dbReference type="FunFam" id="3.50.50.60:FF:000002">
    <property type="entry name" value="tRNA uridine 5-carboxymethylaminomethyl modification enzyme MnmG"/>
    <property type="match status" value="1"/>
</dbReference>